<dbReference type="Proteomes" id="UP000265520">
    <property type="component" value="Unassembled WGS sequence"/>
</dbReference>
<evidence type="ECO:0000313" key="1">
    <source>
        <dbReference type="EMBL" id="MCI91311.1"/>
    </source>
</evidence>
<keyword evidence="2" id="KW-1185">Reference proteome</keyword>
<feature type="non-terminal residue" evidence="1">
    <location>
        <position position="40"/>
    </location>
</feature>
<dbReference type="AlphaFoldDB" id="A0A392VWF6"/>
<sequence>MNKFRNIQGLSGIVAVSCLGEDKKHVGGLAMMWKEGVEVE</sequence>
<organism evidence="1 2">
    <name type="scientific">Trifolium medium</name>
    <dbReference type="NCBI Taxonomy" id="97028"/>
    <lineage>
        <taxon>Eukaryota</taxon>
        <taxon>Viridiplantae</taxon>
        <taxon>Streptophyta</taxon>
        <taxon>Embryophyta</taxon>
        <taxon>Tracheophyta</taxon>
        <taxon>Spermatophyta</taxon>
        <taxon>Magnoliopsida</taxon>
        <taxon>eudicotyledons</taxon>
        <taxon>Gunneridae</taxon>
        <taxon>Pentapetalae</taxon>
        <taxon>rosids</taxon>
        <taxon>fabids</taxon>
        <taxon>Fabales</taxon>
        <taxon>Fabaceae</taxon>
        <taxon>Papilionoideae</taxon>
        <taxon>50 kb inversion clade</taxon>
        <taxon>NPAAA clade</taxon>
        <taxon>Hologalegina</taxon>
        <taxon>IRL clade</taxon>
        <taxon>Trifolieae</taxon>
        <taxon>Trifolium</taxon>
    </lineage>
</organism>
<protein>
    <submittedName>
        <fullName evidence="1">Uncharacterized protein</fullName>
    </submittedName>
</protein>
<dbReference type="EMBL" id="LXQA011268575">
    <property type="protein sequence ID" value="MCI91311.1"/>
    <property type="molecule type" value="Genomic_DNA"/>
</dbReference>
<evidence type="ECO:0000313" key="2">
    <source>
        <dbReference type="Proteomes" id="UP000265520"/>
    </source>
</evidence>
<reference evidence="1 2" key="1">
    <citation type="journal article" date="2018" name="Front. Plant Sci.">
        <title>Red Clover (Trifolium pratense) and Zigzag Clover (T. medium) - A Picture of Genomic Similarities and Differences.</title>
        <authorList>
            <person name="Dluhosova J."/>
            <person name="Istvanek J."/>
            <person name="Nedelnik J."/>
            <person name="Repkova J."/>
        </authorList>
    </citation>
    <scope>NUCLEOTIDE SEQUENCE [LARGE SCALE GENOMIC DNA]</scope>
    <source>
        <strain evidence="2">cv. 10/8</strain>
        <tissue evidence="1">Leaf</tissue>
    </source>
</reference>
<accession>A0A392VWF6</accession>
<name>A0A392VWF6_9FABA</name>
<proteinExistence type="predicted"/>
<comment type="caution">
    <text evidence="1">The sequence shown here is derived from an EMBL/GenBank/DDBJ whole genome shotgun (WGS) entry which is preliminary data.</text>
</comment>
<dbReference type="PROSITE" id="PS51257">
    <property type="entry name" value="PROKAR_LIPOPROTEIN"/>
    <property type="match status" value="1"/>
</dbReference>